<dbReference type="OrthoDB" id="7871235at2"/>
<dbReference type="AlphaFoldDB" id="F9Y7M5"/>
<evidence type="ECO:0000313" key="2">
    <source>
        <dbReference type="Proteomes" id="UP000000692"/>
    </source>
</evidence>
<organism evidence="1 2">
    <name type="scientific">Ketogulonicigenium vulgare (strain WSH-001)</name>
    <dbReference type="NCBI Taxonomy" id="759362"/>
    <lineage>
        <taxon>Bacteria</taxon>
        <taxon>Pseudomonadati</taxon>
        <taxon>Pseudomonadota</taxon>
        <taxon>Alphaproteobacteria</taxon>
        <taxon>Rhodobacterales</taxon>
        <taxon>Roseobacteraceae</taxon>
        <taxon>Ketogulonicigenium</taxon>
    </lineage>
</organism>
<gene>
    <name evidence="1" type="ordered locus">KVU_2482</name>
</gene>
<dbReference type="Proteomes" id="UP000000692">
    <property type="component" value="Chromosome"/>
</dbReference>
<proteinExistence type="predicted"/>
<protein>
    <recommendedName>
        <fullName evidence="3">DUF2946 domain-containing protein</fullName>
    </recommendedName>
</protein>
<evidence type="ECO:0000313" key="1">
    <source>
        <dbReference type="EMBL" id="AEM42321.1"/>
    </source>
</evidence>
<sequence>MRPVMERGLWRYLRLMVLWVMLLPFAASSLFAAGIMPTRAPSGAIMLVICMGEGGMMEVAVDPQTLLPIEAPDASDMDGGQHCYWAAAHVPFTPPETPPLRLPDAHRDTPAIAAQSTALRGSHCDGPAAVDGAACNPLTFFT</sequence>
<reference evidence="1 2" key="1">
    <citation type="journal article" date="2011" name="J. Bacteriol.">
        <title>Complete genome sequence of the industrial strain Ketogulonicigenium vulgare WSH-001.</title>
        <authorList>
            <person name="Liu L."/>
            <person name="Li Y."/>
            <person name="Zhang J."/>
            <person name="Zhou Z."/>
            <person name="Liu J."/>
            <person name="Li X."/>
            <person name="Zhou J."/>
            <person name="Du G."/>
            <person name="Wang L."/>
            <person name="Chen J."/>
        </authorList>
    </citation>
    <scope>NUCLEOTIDE SEQUENCE [LARGE SCALE GENOMIC DNA]</scope>
    <source>
        <strain evidence="1 2">WSH-001</strain>
    </source>
</reference>
<evidence type="ECO:0008006" key="3">
    <source>
        <dbReference type="Google" id="ProtNLM"/>
    </source>
</evidence>
<accession>F9Y7M5</accession>
<dbReference type="HOGENOM" id="CLU_1813226_0_0_5"/>
<name>F9Y7M5_KETVW</name>
<dbReference type="KEGG" id="kvl:KVU_2482"/>
<dbReference type="EMBL" id="CP002018">
    <property type="protein sequence ID" value="AEM42321.1"/>
    <property type="molecule type" value="Genomic_DNA"/>
</dbReference>
<keyword evidence="2" id="KW-1185">Reference proteome</keyword>
<dbReference type="PATRIC" id="fig|759362.5.peg.2591"/>